<organism evidence="1 2">
    <name type="scientific">Syntrophomonas zehnderi OL-4</name>
    <dbReference type="NCBI Taxonomy" id="690567"/>
    <lineage>
        <taxon>Bacteria</taxon>
        <taxon>Bacillati</taxon>
        <taxon>Bacillota</taxon>
        <taxon>Clostridia</taxon>
        <taxon>Eubacteriales</taxon>
        <taxon>Syntrophomonadaceae</taxon>
        <taxon>Syntrophomonas</taxon>
    </lineage>
</organism>
<dbReference type="AlphaFoldDB" id="A0A0E4GCU5"/>
<dbReference type="Proteomes" id="UP000045545">
    <property type="component" value="Unassembled WGS sequence"/>
</dbReference>
<dbReference type="STRING" id="690567.2182"/>
<evidence type="ECO:0000313" key="2">
    <source>
        <dbReference type="Proteomes" id="UP000045545"/>
    </source>
</evidence>
<name>A0A0E4GCU5_9FIRM</name>
<gene>
    <name evidence="1" type="ORF">2182</name>
</gene>
<keyword evidence="2" id="KW-1185">Reference proteome</keyword>
<sequence>MPLKFYMMEEVPPSTLLLILALVAVIDGFTEVQMIEVLRGQELESYKLFC</sequence>
<accession>A0A0E4GCU5</accession>
<evidence type="ECO:0000313" key="1">
    <source>
        <dbReference type="EMBL" id="CFX91432.1"/>
    </source>
</evidence>
<reference evidence="1 2" key="1">
    <citation type="submission" date="2015-03" db="EMBL/GenBank/DDBJ databases">
        <authorList>
            <person name="Murphy D."/>
        </authorList>
    </citation>
    <scope>NUCLEOTIDE SEQUENCE [LARGE SCALE GENOMIC DNA]</scope>
    <source>
        <strain evidence="1 2">OL-4</strain>
    </source>
</reference>
<proteinExistence type="predicted"/>
<protein>
    <submittedName>
        <fullName evidence="1">Uncharacterized</fullName>
    </submittedName>
</protein>
<dbReference type="EMBL" id="CGIH01000038">
    <property type="protein sequence ID" value="CFX91432.1"/>
    <property type="molecule type" value="Genomic_DNA"/>
</dbReference>